<dbReference type="InterPro" id="IPR009297">
    <property type="entry name" value="DUF952"/>
</dbReference>
<dbReference type="Proteomes" id="UP000766486">
    <property type="component" value="Unassembled WGS sequence"/>
</dbReference>
<protein>
    <recommendedName>
        <fullName evidence="3">DUF952 domain-containing protein</fullName>
    </recommendedName>
</protein>
<proteinExistence type="predicted"/>
<organism evidence="1 2">
    <name type="scientific">Bionectria ochroleuca</name>
    <name type="common">Gliocladium roseum</name>
    <dbReference type="NCBI Taxonomy" id="29856"/>
    <lineage>
        <taxon>Eukaryota</taxon>
        <taxon>Fungi</taxon>
        <taxon>Dikarya</taxon>
        <taxon>Ascomycota</taxon>
        <taxon>Pezizomycotina</taxon>
        <taxon>Sordariomycetes</taxon>
        <taxon>Hypocreomycetidae</taxon>
        <taxon>Hypocreales</taxon>
        <taxon>Bionectriaceae</taxon>
        <taxon>Clonostachys</taxon>
    </lineage>
</organism>
<dbReference type="SUPFAM" id="SSF56399">
    <property type="entry name" value="ADP-ribosylation"/>
    <property type="match status" value="1"/>
</dbReference>
<evidence type="ECO:0000313" key="1">
    <source>
        <dbReference type="EMBL" id="VUC22663.1"/>
    </source>
</evidence>
<evidence type="ECO:0000313" key="2">
    <source>
        <dbReference type="Proteomes" id="UP000766486"/>
    </source>
</evidence>
<dbReference type="PANTHER" id="PTHR34129:SF1">
    <property type="entry name" value="DUF952 DOMAIN-CONTAINING PROTEIN"/>
    <property type="match status" value="1"/>
</dbReference>
<dbReference type="Gene3D" id="3.20.170.20">
    <property type="entry name" value="Protein of unknown function DUF952"/>
    <property type="match status" value="1"/>
</dbReference>
<dbReference type="Pfam" id="PF06108">
    <property type="entry name" value="DUF952"/>
    <property type="match status" value="1"/>
</dbReference>
<accession>A0ABY6TVH7</accession>
<sequence length="120" mass="13761">MIAMSSDGFPRYLYKIVPTAPPEPLPQEYPLSELDQTDGFVHLSTDEQVPNTCDLFFNQTTELWVLKLEFAPVKADIKWEGGFPHLYANFGAKQIVSVNKFSRSEDQKWSENMKGSTWLE</sequence>
<dbReference type="PANTHER" id="PTHR34129">
    <property type="entry name" value="BLR1139 PROTEIN"/>
    <property type="match status" value="1"/>
</dbReference>
<gene>
    <name evidence="1" type="ORF">CLO192961_LOCUS90625</name>
</gene>
<comment type="caution">
    <text evidence="1">The sequence shown here is derived from an EMBL/GenBank/DDBJ whole genome shotgun (WGS) entry which is preliminary data.</text>
</comment>
<keyword evidence="2" id="KW-1185">Reference proteome</keyword>
<name>A0ABY6TVH7_BIOOC</name>
<evidence type="ECO:0008006" key="3">
    <source>
        <dbReference type="Google" id="ProtNLM"/>
    </source>
</evidence>
<dbReference type="EMBL" id="CABFNS010000665">
    <property type="protein sequence ID" value="VUC22663.1"/>
    <property type="molecule type" value="Genomic_DNA"/>
</dbReference>
<reference evidence="1 2" key="1">
    <citation type="submission" date="2019-06" db="EMBL/GenBank/DDBJ databases">
        <authorList>
            <person name="Broberg M."/>
        </authorList>
    </citation>
    <scope>NUCLEOTIDE SEQUENCE [LARGE SCALE GENOMIC DNA]</scope>
</reference>